<dbReference type="Proteomes" id="UP000546162">
    <property type="component" value="Unassembled WGS sequence"/>
</dbReference>
<dbReference type="AlphaFoldDB" id="A0A7W7M9H8"/>
<feature type="domain" description="Mycothiol-dependent maleylpyruvate isomerase metal-binding" evidence="1">
    <location>
        <begin position="13"/>
        <end position="127"/>
    </location>
</feature>
<keyword evidence="3" id="KW-1185">Reference proteome</keyword>
<gene>
    <name evidence="2" type="ORF">BJY16_005482</name>
</gene>
<dbReference type="InterPro" id="IPR017520">
    <property type="entry name" value="CHP03086"/>
</dbReference>
<organism evidence="2 3">
    <name type="scientific">Actinoplanes octamycinicus</name>
    <dbReference type="NCBI Taxonomy" id="135948"/>
    <lineage>
        <taxon>Bacteria</taxon>
        <taxon>Bacillati</taxon>
        <taxon>Actinomycetota</taxon>
        <taxon>Actinomycetes</taxon>
        <taxon>Micromonosporales</taxon>
        <taxon>Micromonosporaceae</taxon>
        <taxon>Actinoplanes</taxon>
    </lineage>
</organism>
<protein>
    <submittedName>
        <fullName evidence="2">Uncharacterized protein (TIGR03086 family)</fullName>
    </submittedName>
</protein>
<dbReference type="SUPFAM" id="SSF109854">
    <property type="entry name" value="DinB/YfiT-like putative metalloenzymes"/>
    <property type="match status" value="1"/>
</dbReference>
<evidence type="ECO:0000313" key="2">
    <source>
        <dbReference type="EMBL" id="MBB4742023.1"/>
    </source>
</evidence>
<dbReference type="Gene3D" id="1.20.120.450">
    <property type="entry name" value="dinb family like domain"/>
    <property type="match status" value="1"/>
</dbReference>
<dbReference type="InterPro" id="IPR017517">
    <property type="entry name" value="Maleyloyr_isom"/>
</dbReference>
<dbReference type="NCBIfam" id="TIGR03086">
    <property type="entry name" value="TIGR03086 family metal-binding protein"/>
    <property type="match status" value="1"/>
</dbReference>
<sequence length="189" mass="20400">MQLNTLLDRSIIDAAAVVHGVEPDQLDGPTPCAEWDVRALTNHLLQVTSALHLAGVRRSVPEDVWARDLIGEGWAERFDDEGRAAAAAWGRAGAWDGTVVMAGAAVPAPMIAMMFVSDLAIHGWDLARATGQDYRCDDQVAEATHRFLTDMGEQGRQMGIYAAPVDVAGHAAAFERALALSGRDPRWSR</sequence>
<reference evidence="2 3" key="1">
    <citation type="submission" date="2020-08" db="EMBL/GenBank/DDBJ databases">
        <title>Sequencing the genomes of 1000 actinobacteria strains.</title>
        <authorList>
            <person name="Klenk H.-P."/>
        </authorList>
    </citation>
    <scope>NUCLEOTIDE SEQUENCE [LARGE SCALE GENOMIC DNA]</scope>
    <source>
        <strain evidence="2 3">DSM 45809</strain>
    </source>
</reference>
<evidence type="ECO:0000313" key="3">
    <source>
        <dbReference type="Proteomes" id="UP000546162"/>
    </source>
</evidence>
<evidence type="ECO:0000259" key="1">
    <source>
        <dbReference type="Pfam" id="PF11716"/>
    </source>
</evidence>
<dbReference type="EMBL" id="JACHNB010000001">
    <property type="protein sequence ID" value="MBB4742023.1"/>
    <property type="molecule type" value="Genomic_DNA"/>
</dbReference>
<dbReference type="Pfam" id="PF11716">
    <property type="entry name" value="MDMPI_N"/>
    <property type="match status" value="1"/>
</dbReference>
<dbReference type="InterPro" id="IPR024344">
    <property type="entry name" value="MDMPI_metal-binding"/>
</dbReference>
<comment type="caution">
    <text evidence="2">The sequence shown here is derived from an EMBL/GenBank/DDBJ whole genome shotgun (WGS) entry which is preliminary data.</text>
</comment>
<dbReference type="NCBIfam" id="TIGR03083">
    <property type="entry name" value="maleylpyruvate isomerase family mycothiol-dependent enzyme"/>
    <property type="match status" value="1"/>
</dbReference>
<dbReference type="RefSeq" id="WP_185042444.1">
    <property type="nucleotide sequence ID" value="NZ_BAABFG010000005.1"/>
</dbReference>
<proteinExistence type="predicted"/>
<name>A0A7W7M9H8_9ACTN</name>
<dbReference type="InterPro" id="IPR034660">
    <property type="entry name" value="DinB/YfiT-like"/>
</dbReference>
<accession>A0A7W7M9H8</accession>
<dbReference type="GO" id="GO:0046872">
    <property type="term" value="F:metal ion binding"/>
    <property type="evidence" value="ECO:0007669"/>
    <property type="project" value="InterPro"/>
</dbReference>